<dbReference type="InterPro" id="IPR003661">
    <property type="entry name" value="HisK_dim/P_dom"/>
</dbReference>
<dbReference type="Gene3D" id="1.10.287.130">
    <property type="match status" value="1"/>
</dbReference>
<gene>
    <name evidence="11" type="ORF">GIR22_16745</name>
</gene>
<dbReference type="Pfam" id="PF00512">
    <property type="entry name" value="HisKA"/>
    <property type="match status" value="1"/>
</dbReference>
<evidence type="ECO:0000256" key="7">
    <source>
        <dbReference type="ARBA" id="ARBA00022840"/>
    </source>
</evidence>
<dbReference type="Pfam" id="PF08447">
    <property type="entry name" value="PAS_3"/>
    <property type="match status" value="1"/>
</dbReference>
<proteinExistence type="predicted"/>
<evidence type="ECO:0000256" key="6">
    <source>
        <dbReference type="ARBA" id="ARBA00022777"/>
    </source>
</evidence>
<evidence type="ECO:0000256" key="4">
    <source>
        <dbReference type="ARBA" id="ARBA00022679"/>
    </source>
</evidence>
<dbReference type="AlphaFoldDB" id="A0A7X2RTG1"/>
<keyword evidence="8" id="KW-0902">Two-component regulatory system</keyword>
<dbReference type="InterPro" id="IPR005467">
    <property type="entry name" value="His_kinase_dom"/>
</dbReference>
<dbReference type="PROSITE" id="PS50109">
    <property type="entry name" value="HIS_KIN"/>
    <property type="match status" value="1"/>
</dbReference>
<dbReference type="GO" id="GO:0000155">
    <property type="term" value="F:phosphorelay sensor kinase activity"/>
    <property type="evidence" value="ECO:0007669"/>
    <property type="project" value="InterPro"/>
</dbReference>
<dbReference type="Pfam" id="PF02518">
    <property type="entry name" value="HATPase_c"/>
    <property type="match status" value="1"/>
</dbReference>
<protein>
    <recommendedName>
        <fullName evidence="2">histidine kinase</fullName>
        <ecNumber evidence="2">2.7.13.3</ecNumber>
    </recommendedName>
</protein>
<dbReference type="NCBIfam" id="TIGR00229">
    <property type="entry name" value="sensory_box"/>
    <property type="match status" value="1"/>
</dbReference>
<dbReference type="Gene3D" id="3.30.565.10">
    <property type="entry name" value="Histidine kinase-like ATPase, C-terminal domain"/>
    <property type="match status" value="1"/>
</dbReference>
<keyword evidence="5" id="KW-0547">Nucleotide-binding</keyword>
<dbReference type="SMART" id="SM00388">
    <property type="entry name" value="HisKA"/>
    <property type="match status" value="1"/>
</dbReference>
<keyword evidence="3" id="KW-0597">Phosphoprotein</keyword>
<dbReference type="InterPro" id="IPR000700">
    <property type="entry name" value="PAS-assoc_C"/>
</dbReference>
<dbReference type="CDD" id="cd00130">
    <property type="entry name" value="PAS"/>
    <property type="match status" value="1"/>
</dbReference>
<dbReference type="GO" id="GO:0005524">
    <property type="term" value="F:ATP binding"/>
    <property type="evidence" value="ECO:0007669"/>
    <property type="project" value="UniProtKB-KW"/>
</dbReference>
<feature type="domain" description="Histidine kinase" evidence="9">
    <location>
        <begin position="171"/>
        <end position="386"/>
    </location>
</feature>
<dbReference type="EC" id="2.7.13.3" evidence="2"/>
<dbReference type="SUPFAM" id="SSF47384">
    <property type="entry name" value="Homodimeric domain of signal transducing histidine kinase"/>
    <property type="match status" value="1"/>
</dbReference>
<evidence type="ECO:0000313" key="11">
    <source>
        <dbReference type="EMBL" id="MTD20777.1"/>
    </source>
</evidence>
<evidence type="ECO:0000256" key="2">
    <source>
        <dbReference type="ARBA" id="ARBA00012438"/>
    </source>
</evidence>
<dbReference type="InterPro" id="IPR003594">
    <property type="entry name" value="HATPase_dom"/>
</dbReference>
<evidence type="ECO:0000256" key="3">
    <source>
        <dbReference type="ARBA" id="ARBA00022553"/>
    </source>
</evidence>
<dbReference type="InterPro" id="IPR035965">
    <property type="entry name" value="PAS-like_dom_sf"/>
</dbReference>
<dbReference type="OrthoDB" id="1931120at2"/>
<sequence>MNNQLNRVIEALPAIAWMATAEGGIDFFNQRWYDYTGLELEHDQRRGLEAAVHTEDLSRLVQSRQTTAPSELVHELEIRLKRFDGVYRWFLLTLCTLPATTDLAWIRCGICTDIDDRKRAEAALAECRQHHLSYIARTDFERTQSEDTLNKMRSELAHMTRVASLDTLTASIAHEVNQPLSGIITNASTCLRMLVADPPNINGALETARRTIRDGNRAANVISRLRTLFSKNVVNVEAVDLNESTREVLALTCSELQRNDITTHLDLADNLPRVPSDRVQLQQVILNLLLNACEAMIDIDDRPRLLLIRTGHDTHHVRLEVRDAGCGVEPGDLEKIFDAFYTTKQVGMGMGLSISRSIIESYNGQLSATRNDGHGATFWFALPRQSSCEPTPASPPHLTMTFQ</sequence>
<dbReference type="SUPFAM" id="SSF55874">
    <property type="entry name" value="ATPase domain of HSP90 chaperone/DNA topoisomerase II/histidine kinase"/>
    <property type="match status" value="1"/>
</dbReference>
<evidence type="ECO:0000256" key="5">
    <source>
        <dbReference type="ARBA" id="ARBA00022741"/>
    </source>
</evidence>
<dbReference type="SUPFAM" id="SSF55785">
    <property type="entry name" value="PYP-like sensor domain (PAS domain)"/>
    <property type="match status" value="1"/>
</dbReference>
<dbReference type="SMART" id="SM00091">
    <property type="entry name" value="PAS"/>
    <property type="match status" value="1"/>
</dbReference>
<organism evidence="11 12">
    <name type="scientific">Pseudomonas karstica</name>
    <dbReference type="NCBI Taxonomy" id="1055468"/>
    <lineage>
        <taxon>Bacteria</taxon>
        <taxon>Pseudomonadati</taxon>
        <taxon>Pseudomonadota</taxon>
        <taxon>Gammaproteobacteria</taxon>
        <taxon>Pseudomonadales</taxon>
        <taxon>Pseudomonadaceae</taxon>
        <taxon>Pseudomonas</taxon>
    </lineage>
</organism>
<comment type="caution">
    <text evidence="11">The sequence shown here is derived from an EMBL/GenBank/DDBJ whole genome shotgun (WGS) entry which is preliminary data.</text>
</comment>
<dbReference type="InterPro" id="IPR013655">
    <property type="entry name" value="PAS_fold_3"/>
</dbReference>
<dbReference type="EMBL" id="WLYI01000022">
    <property type="protein sequence ID" value="MTD20777.1"/>
    <property type="molecule type" value="Genomic_DNA"/>
</dbReference>
<dbReference type="PRINTS" id="PR00344">
    <property type="entry name" value="BCTRLSENSOR"/>
</dbReference>
<evidence type="ECO:0000313" key="12">
    <source>
        <dbReference type="Proteomes" id="UP000431485"/>
    </source>
</evidence>
<evidence type="ECO:0000256" key="1">
    <source>
        <dbReference type="ARBA" id="ARBA00000085"/>
    </source>
</evidence>
<keyword evidence="6" id="KW-0418">Kinase</keyword>
<name>A0A7X2RTG1_9PSED</name>
<dbReference type="InterPro" id="IPR000014">
    <property type="entry name" value="PAS"/>
</dbReference>
<dbReference type="SMART" id="SM00387">
    <property type="entry name" value="HATPase_c"/>
    <property type="match status" value="1"/>
</dbReference>
<dbReference type="InterPro" id="IPR004358">
    <property type="entry name" value="Sig_transdc_His_kin-like_C"/>
</dbReference>
<dbReference type="CDD" id="cd00082">
    <property type="entry name" value="HisKA"/>
    <property type="match status" value="1"/>
</dbReference>
<dbReference type="InterPro" id="IPR036097">
    <property type="entry name" value="HisK_dim/P_sf"/>
</dbReference>
<keyword evidence="12" id="KW-1185">Reference proteome</keyword>
<keyword evidence="4" id="KW-0808">Transferase</keyword>
<dbReference type="PANTHER" id="PTHR43065">
    <property type="entry name" value="SENSOR HISTIDINE KINASE"/>
    <property type="match status" value="1"/>
</dbReference>
<dbReference type="PANTHER" id="PTHR43065:SF10">
    <property type="entry name" value="PEROXIDE STRESS-ACTIVATED HISTIDINE KINASE MAK3"/>
    <property type="match status" value="1"/>
</dbReference>
<reference evidence="11 12" key="1">
    <citation type="submission" date="2019-11" db="EMBL/GenBank/DDBJ databases">
        <title>Pseudmonas karstica sp. nov. and Pseudomonas spelaei sp. nov. from caves.</title>
        <authorList>
            <person name="Zeman M."/>
        </authorList>
    </citation>
    <scope>NUCLEOTIDE SEQUENCE [LARGE SCALE GENOMIC DNA]</scope>
    <source>
        <strain evidence="11 12">CCM 7891</strain>
    </source>
</reference>
<evidence type="ECO:0000259" key="10">
    <source>
        <dbReference type="PROSITE" id="PS50113"/>
    </source>
</evidence>
<accession>A0A7X2RTG1</accession>
<feature type="domain" description="PAC" evidence="10">
    <location>
        <begin position="74"/>
        <end position="126"/>
    </location>
</feature>
<dbReference type="PROSITE" id="PS50113">
    <property type="entry name" value="PAC"/>
    <property type="match status" value="1"/>
</dbReference>
<evidence type="ECO:0000256" key="8">
    <source>
        <dbReference type="ARBA" id="ARBA00023012"/>
    </source>
</evidence>
<dbReference type="Proteomes" id="UP000431485">
    <property type="component" value="Unassembled WGS sequence"/>
</dbReference>
<comment type="catalytic activity">
    <reaction evidence="1">
        <text>ATP + protein L-histidine = ADP + protein N-phospho-L-histidine.</text>
        <dbReference type="EC" id="2.7.13.3"/>
    </reaction>
</comment>
<keyword evidence="7" id="KW-0067">ATP-binding</keyword>
<evidence type="ECO:0000259" key="9">
    <source>
        <dbReference type="PROSITE" id="PS50109"/>
    </source>
</evidence>
<dbReference type="InterPro" id="IPR036890">
    <property type="entry name" value="HATPase_C_sf"/>
</dbReference>
<dbReference type="RefSeq" id="WP_154744415.1">
    <property type="nucleotide sequence ID" value="NZ_JBHSTG010000009.1"/>
</dbReference>
<dbReference type="Gene3D" id="3.30.450.20">
    <property type="entry name" value="PAS domain"/>
    <property type="match status" value="1"/>
</dbReference>